<gene>
    <name evidence="2" type="ORF">ACFPYI_12805</name>
</gene>
<dbReference type="RefSeq" id="WP_247415317.1">
    <property type="nucleotide sequence ID" value="NZ_JALLGW010000001.1"/>
</dbReference>
<dbReference type="SUPFAM" id="SSF48264">
    <property type="entry name" value="Cytochrome P450"/>
    <property type="match status" value="1"/>
</dbReference>
<dbReference type="AlphaFoldDB" id="A0ABD5RP05"/>
<accession>A0ABD5RP05</accession>
<sequence>MSRGDPPEPDGLPVLGNTLQYLRDPGGFYETCAEYGDVVRAQVGRDERYVVSHPDLVEQVLVSEDATYRTPDLLSERTVGLFGDGPRTAGVDRWRRLQNVVETTFTADRVAAYADTTVRHAETMAALWDDGETVPVDEAMRELTLDVLVDALFGADADHQQRRSELENGGDRGERVSERLGDSERIREAVHAFDEALEALSATPLVPNWVPTRTNRRYRQALSAFDDVVADLVARRHEERVEDRHDVLSVLLHTDDSDVDLDESAIRDQLVRLLVAGHETTAAALTFTAYALATHPGVADRLQAEVDAVLGTESATAADLPDLGYTERVVRESLRRYPPQYATVRRAAEETELAGYRVPPDATVVLPQWVVHNDPRWFTAPKTFRPERWATWDGPAFAYFPFGGGTRDYVGQRFAMQELTLVVATMAQQVSFEPASGDPLALAFGTTLRPRDGLDLVVRERVATPRN</sequence>
<keyword evidence="3" id="KW-1185">Reference proteome</keyword>
<dbReference type="PRINTS" id="PR00385">
    <property type="entry name" value="P450"/>
</dbReference>
<reference evidence="2 3" key="1">
    <citation type="journal article" date="2019" name="Int. J. Syst. Evol. Microbiol.">
        <title>The Global Catalogue of Microorganisms (GCM) 10K type strain sequencing project: providing services to taxonomists for standard genome sequencing and annotation.</title>
        <authorList>
            <consortium name="The Broad Institute Genomics Platform"/>
            <consortium name="The Broad Institute Genome Sequencing Center for Infectious Disease"/>
            <person name="Wu L."/>
            <person name="Ma J."/>
        </authorList>
    </citation>
    <scope>NUCLEOTIDE SEQUENCE [LARGE SCALE GENOMIC DNA]</scope>
    <source>
        <strain evidence="2 3">CGMCC 1.12543</strain>
    </source>
</reference>
<dbReference type="Proteomes" id="UP001596099">
    <property type="component" value="Unassembled WGS sequence"/>
</dbReference>
<dbReference type="PANTHER" id="PTHR24301">
    <property type="entry name" value="THROMBOXANE-A SYNTHASE"/>
    <property type="match status" value="1"/>
</dbReference>
<dbReference type="InterPro" id="IPR002401">
    <property type="entry name" value="Cyt_P450_E_grp-I"/>
</dbReference>
<evidence type="ECO:0000313" key="2">
    <source>
        <dbReference type="EMBL" id="MFC5972213.1"/>
    </source>
</evidence>
<dbReference type="InterPro" id="IPR001128">
    <property type="entry name" value="Cyt_P450"/>
</dbReference>
<evidence type="ECO:0000256" key="1">
    <source>
        <dbReference type="SAM" id="MobiDB-lite"/>
    </source>
</evidence>
<name>A0ABD5RP05_9EURY</name>
<organism evidence="2 3">
    <name type="scientific">Halomarina salina</name>
    <dbReference type="NCBI Taxonomy" id="1872699"/>
    <lineage>
        <taxon>Archaea</taxon>
        <taxon>Methanobacteriati</taxon>
        <taxon>Methanobacteriota</taxon>
        <taxon>Stenosarchaea group</taxon>
        <taxon>Halobacteria</taxon>
        <taxon>Halobacteriales</taxon>
        <taxon>Natronomonadaceae</taxon>
        <taxon>Halomarina</taxon>
    </lineage>
</organism>
<proteinExistence type="predicted"/>
<dbReference type="Pfam" id="PF00067">
    <property type="entry name" value="p450"/>
    <property type="match status" value="1"/>
</dbReference>
<dbReference type="PANTHER" id="PTHR24301:SF2">
    <property type="entry name" value="THROMBOXANE-A SYNTHASE"/>
    <property type="match status" value="1"/>
</dbReference>
<protein>
    <submittedName>
        <fullName evidence="2">Cytochrome P450</fullName>
    </submittedName>
</protein>
<dbReference type="Gene3D" id="1.10.630.10">
    <property type="entry name" value="Cytochrome P450"/>
    <property type="match status" value="1"/>
</dbReference>
<comment type="caution">
    <text evidence="2">The sequence shown here is derived from an EMBL/GenBank/DDBJ whole genome shotgun (WGS) entry which is preliminary data.</text>
</comment>
<dbReference type="InterPro" id="IPR036396">
    <property type="entry name" value="Cyt_P450_sf"/>
</dbReference>
<feature type="region of interest" description="Disordered" evidence="1">
    <location>
        <begin position="160"/>
        <end position="180"/>
    </location>
</feature>
<evidence type="ECO:0000313" key="3">
    <source>
        <dbReference type="Proteomes" id="UP001596099"/>
    </source>
</evidence>
<dbReference type="EMBL" id="JBHSQH010000001">
    <property type="protein sequence ID" value="MFC5972213.1"/>
    <property type="molecule type" value="Genomic_DNA"/>
</dbReference>
<dbReference type="PRINTS" id="PR00463">
    <property type="entry name" value="EP450I"/>
</dbReference>